<organism evidence="1 2">
    <name type="scientific">Stenotrophomonas maltophilia</name>
    <name type="common">Pseudomonas maltophilia</name>
    <name type="synonym">Xanthomonas maltophilia</name>
    <dbReference type="NCBI Taxonomy" id="40324"/>
    <lineage>
        <taxon>Bacteria</taxon>
        <taxon>Pseudomonadati</taxon>
        <taxon>Pseudomonadota</taxon>
        <taxon>Gammaproteobacteria</taxon>
        <taxon>Lysobacterales</taxon>
        <taxon>Lysobacteraceae</taxon>
        <taxon>Stenotrophomonas</taxon>
        <taxon>Stenotrophomonas maltophilia group</taxon>
    </lineage>
</organism>
<dbReference type="AlphaFoldDB" id="A0ABD7C955"/>
<evidence type="ECO:0000313" key="1">
    <source>
        <dbReference type="EMBL" id="QQQ44551.1"/>
    </source>
</evidence>
<dbReference type="EMBL" id="CP067993">
    <property type="protein sequence ID" value="QQQ44551.1"/>
    <property type="molecule type" value="Genomic_DNA"/>
</dbReference>
<accession>A0ABD7C955</accession>
<reference evidence="1 2" key="1">
    <citation type="submission" date="2021-01" db="EMBL/GenBank/DDBJ databases">
        <title>Genome Characterization of a novel Stenotrophomonas isolate with high keratinase activity.</title>
        <authorList>
            <person name="Cao Z.-J."/>
        </authorList>
    </citation>
    <scope>NUCLEOTIDE SEQUENCE [LARGE SCALE GENOMIC DNA]</scope>
    <source>
        <strain evidence="1 2">DHHJ</strain>
    </source>
</reference>
<sequence>MLKGYPEHIERLQAALNRSVERSRRVPLMPFDDAIWALEGVLGAFIMEASDELEAAETLGNPKAIAEANEKKRLMSFARSKNIGMAEIDDLWEYFQVNFRGT</sequence>
<dbReference type="Proteomes" id="UP000596095">
    <property type="component" value="Chromosome"/>
</dbReference>
<protein>
    <submittedName>
        <fullName evidence="1">Uncharacterized protein</fullName>
    </submittedName>
</protein>
<gene>
    <name evidence="1" type="ORF">JJL50_08505</name>
</gene>
<proteinExistence type="predicted"/>
<name>A0ABD7C955_STEMA</name>
<evidence type="ECO:0000313" key="2">
    <source>
        <dbReference type="Proteomes" id="UP000596095"/>
    </source>
</evidence>